<dbReference type="Proteomes" id="UP000019146">
    <property type="component" value="Chromosome 2"/>
</dbReference>
<dbReference type="InterPro" id="IPR050750">
    <property type="entry name" value="C5-MTase"/>
</dbReference>
<dbReference type="RefSeq" id="WP_035997988.1">
    <property type="nucleotide sequence ID" value="NZ_CP012747.1"/>
</dbReference>
<evidence type="ECO:0000313" key="9">
    <source>
        <dbReference type="EMBL" id="ALL68560.1"/>
    </source>
</evidence>
<evidence type="ECO:0000256" key="4">
    <source>
        <dbReference type="ARBA" id="ARBA00022747"/>
    </source>
</evidence>
<protein>
    <recommendedName>
        <fullName evidence="8">Cytosine-specific methyltransferase</fullName>
        <ecNumber evidence="8">2.1.1.37</ecNumber>
    </recommendedName>
</protein>
<comment type="similarity">
    <text evidence="6 7">Belongs to the class I-like SAM-binding methyltransferase superfamily. C5-methyltransferase family.</text>
</comment>
<evidence type="ECO:0000256" key="3">
    <source>
        <dbReference type="ARBA" id="ARBA00022691"/>
    </source>
</evidence>
<dbReference type="SUPFAM" id="SSF53335">
    <property type="entry name" value="S-adenosyl-L-methionine-dependent methyltransferases"/>
    <property type="match status" value="1"/>
</dbReference>
<dbReference type="InterPro" id="IPR018117">
    <property type="entry name" value="C5_DNA_meth_AS"/>
</dbReference>
<proteinExistence type="inferred from homology"/>
<dbReference type="PROSITE" id="PS00094">
    <property type="entry name" value="C5_MTASE_1"/>
    <property type="match status" value="1"/>
</dbReference>
<dbReference type="GeneID" id="69972253"/>
<dbReference type="KEGG" id="bcai:K788_0000407"/>
<dbReference type="PRINTS" id="PR00105">
    <property type="entry name" value="C5METTRFRASE"/>
</dbReference>
<dbReference type="GO" id="GO:0009307">
    <property type="term" value="P:DNA restriction-modification system"/>
    <property type="evidence" value="ECO:0007669"/>
    <property type="project" value="UniProtKB-KW"/>
</dbReference>
<gene>
    <name evidence="9" type="ORF">K788_0000407</name>
</gene>
<reference evidence="9 10" key="1">
    <citation type="journal article" date="2014" name="Genome Announc.">
        <title>Draft Genome Sequence of the Haloacid-Degrading Burkholderia caribensis Strain MBA4.</title>
        <authorList>
            <person name="Pan Y."/>
            <person name="Kong K.F."/>
            <person name="Tsang J.S."/>
        </authorList>
    </citation>
    <scope>NUCLEOTIDE SEQUENCE [LARGE SCALE GENOMIC DNA]</scope>
    <source>
        <strain evidence="9 10">MBA4</strain>
    </source>
</reference>
<dbReference type="InterPro" id="IPR029063">
    <property type="entry name" value="SAM-dependent_MTases_sf"/>
</dbReference>
<dbReference type="REBASE" id="79715">
    <property type="entry name" value="M.BcaMBA4ORF407P"/>
</dbReference>
<dbReference type="GO" id="GO:0032259">
    <property type="term" value="P:methylation"/>
    <property type="evidence" value="ECO:0007669"/>
    <property type="project" value="UniProtKB-KW"/>
</dbReference>
<dbReference type="PANTHER" id="PTHR46098">
    <property type="entry name" value="TRNA (CYTOSINE(38)-C(5))-METHYLTRANSFERASE"/>
    <property type="match status" value="1"/>
</dbReference>
<dbReference type="Gene3D" id="3.90.120.10">
    <property type="entry name" value="DNA Methylase, subunit A, domain 2"/>
    <property type="match status" value="1"/>
</dbReference>
<feature type="active site" evidence="6">
    <location>
        <position position="98"/>
    </location>
</feature>
<evidence type="ECO:0000256" key="6">
    <source>
        <dbReference type="PROSITE-ProRule" id="PRU01016"/>
    </source>
</evidence>
<dbReference type="InterPro" id="IPR001525">
    <property type="entry name" value="C5_MeTfrase"/>
</dbReference>
<dbReference type="EC" id="2.1.1.37" evidence="8"/>
<name>A0A0P0RIG3_9BURK</name>
<organism evidence="9 10">
    <name type="scientific">Paraburkholderia caribensis MBA4</name>
    <dbReference type="NCBI Taxonomy" id="1323664"/>
    <lineage>
        <taxon>Bacteria</taxon>
        <taxon>Pseudomonadati</taxon>
        <taxon>Pseudomonadota</taxon>
        <taxon>Betaproteobacteria</taxon>
        <taxon>Burkholderiales</taxon>
        <taxon>Burkholderiaceae</taxon>
        <taxon>Paraburkholderia</taxon>
    </lineage>
</organism>
<dbReference type="EMBL" id="CP012747">
    <property type="protein sequence ID" value="ALL68560.1"/>
    <property type="molecule type" value="Genomic_DNA"/>
</dbReference>
<evidence type="ECO:0000313" key="10">
    <source>
        <dbReference type="Proteomes" id="UP000019146"/>
    </source>
</evidence>
<evidence type="ECO:0000256" key="2">
    <source>
        <dbReference type="ARBA" id="ARBA00022679"/>
    </source>
</evidence>
<dbReference type="Gene3D" id="3.40.50.150">
    <property type="entry name" value="Vaccinia Virus protein VP39"/>
    <property type="match status" value="1"/>
</dbReference>
<dbReference type="Pfam" id="PF00145">
    <property type="entry name" value="DNA_methylase"/>
    <property type="match status" value="2"/>
</dbReference>
<evidence type="ECO:0000256" key="7">
    <source>
        <dbReference type="RuleBase" id="RU000416"/>
    </source>
</evidence>
<keyword evidence="3 6" id="KW-0949">S-adenosyl-L-methionine</keyword>
<keyword evidence="4" id="KW-0680">Restriction system</keyword>
<keyword evidence="2 6" id="KW-0808">Transferase</keyword>
<accession>A0A0P0RIG3</accession>
<dbReference type="GO" id="GO:0003886">
    <property type="term" value="F:DNA (cytosine-5-)-methyltransferase activity"/>
    <property type="evidence" value="ECO:0007669"/>
    <property type="project" value="UniProtKB-EC"/>
</dbReference>
<sequence>MAAQKHQEQRQLNVVELFAGVGGFRLGLEAVHGSPFQITLSNQFEPSRKKQHASDIYRSRWPQGAHINQDIFAVLESATGQQAIRDAQPDVLVGGFPCQDYSVAKPLSASDGLAGKKGVLWWSIAKLLRQRLTDGEPVKYLVLENVDRLISSPASCRGRDFAVILATLHSLGYAAEWRVINAADYGHPQRRRRIFIVAYHNSTQTFKRQQATVDIAGAPWLSKAVLTSAFPCDATNPLDAVDPALTVRADPFDEQLSYRPLSNGKTRFGNCGLMLGGYVRTCNVSVAHISDFSEYCGSAAPATLGDVVRATGPVPSSFYVKPEQEDAWKTAKGAKAILRKKNDFDYIYSEGAMSYPDVLDKPARTIITSEGGSSPSRTKHVIRESGSERIRRLTPEELEALNGFPRGFTALHGVSDVARAMLMGNALVVGLVQRIGEALYRSHLES</sequence>
<dbReference type="NCBIfam" id="TIGR00675">
    <property type="entry name" value="dcm"/>
    <property type="match status" value="1"/>
</dbReference>
<evidence type="ECO:0000256" key="8">
    <source>
        <dbReference type="RuleBase" id="RU000417"/>
    </source>
</evidence>
<comment type="catalytic activity">
    <reaction evidence="5 8">
        <text>a 2'-deoxycytidine in DNA + S-adenosyl-L-methionine = a 5-methyl-2'-deoxycytidine in DNA + S-adenosyl-L-homocysteine + H(+)</text>
        <dbReference type="Rhea" id="RHEA:13681"/>
        <dbReference type="Rhea" id="RHEA-COMP:11369"/>
        <dbReference type="Rhea" id="RHEA-COMP:11370"/>
        <dbReference type="ChEBI" id="CHEBI:15378"/>
        <dbReference type="ChEBI" id="CHEBI:57856"/>
        <dbReference type="ChEBI" id="CHEBI:59789"/>
        <dbReference type="ChEBI" id="CHEBI:85452"/>
        <dbReference type="ChEBI" id="CHEBI:85454"/>
        <dbReference type="EC" id="2.1.1.37"/>
    </reaction>
</comment>
<evidence type="ECO:0000256" key="5">
    <source>
        <dbReference type="ARBA" id="ARBA00047422"/>
    </source>
</evidence>
<dbReference type="PANTHER" id="PTHR46098:SF1">
    <property type="entry name" value="TRNA (CYTOSINE(38)-C(5))-METHYLTRANSFERASE"/>
    <property type="match status" value="1"/>
</dbReference>
<dbReference type="AlphaFoldDB" id="A0A0P0RIG3"/>
<dbReference type="PROSITE" id="PS51679">
    <property type="entry name" value="SAM_MT_C5"/>
    <property type="match status" value="1"/>
</dbReference>
<evidence type="ECO:0000256" key="1">
    <source>
        <dbReference type="ARBA" id="ARBA00022603"/>
    </source>
</evidence>
<keyword evidence="1 6" id="KW-0489">Methyltransferase</keyword>